<reference evidence="1 2" key="1">
    <citation type="submission" date="2021-06" db="EMBL/GenBank/DDBJ databases">
        <title>Caerostris extrusa draft genome.</title>
        <authorList>
            <person name="Kono N."/>
            <person name="Arakawa K."/>
        </authorList>
    </citation>
    <scope>NUCLEOTIDE SEQUENCE [LARGE SCALE GENOMIC DNA]</scope>
</reference>
<evidence type="ECO:0000313" key="1">
    <source>
        <dbReference type="EMBL" id="GIY13689.1"/>
    </source>
</evidence>
<gene>
    <name evidence="1" type="ORF">CEXT_132291</name>
</gene>
<sequence>MECFLGDLFVSENRRDGTSELFPLQRLIKSEKKRRGLFGDEIFGTCLFEEEKNFAYKGEKLCPRAMFCLNGGARNKKKKGKFRNLSTFYRHK</sequence>
<comment type="caution">
    <text evidence="1">The sequence shown here is derived from an EMBL/GenBank/DDBJ whole genome shotgun (WGS) entry which is preliminary data.</text>
</comment>
<organism evidence="1 2">
    <name type="scientific">Caerostris extrusa</name>
    <name type="common">Bark spider</name>
    <name type="synonym">Caerostris bankana</name>
    <dbReference type="NCBI Taxonomy" id="172846"/>
    <lineage>
        <taxon>Eukaryota</taxon>
        <taxon>Metazoa</taxon>
        <taxon>Ecdysozoa</taxon>
        <taxon>Arthropoda</taxon>
        <taxon>Chelicerata</taxon>
        <taxon>Arachnida</taxon>
        <taxon>Araneae</taxon>
        <taxon>Araneomorphae</taxon>
        <taxon>Entelegynae</taxon>
        <taxon>Araneoidea</taxon>
        <taxon>Araneidae</taxon>
        <taxon>Caerostris</taxon>
    </lineage>
</organism>
<accession>A0AAV4QZC6</accession>
<dbReference type="Proteomes" id="UP001054945">
    <property type="component" value="Unassembled WGS sequence"/>
</dbReference>
<keyword evidence="2" id="KW-1185">Reference proteome</keyword>
<protein>
    <submittedName>
        <fullName evidence="1">Uncharacterized protein</fullName>
    </submittedName>
</protein>
<evidence type="ECO:0000313" key="2">
    <source>
        <dbReference type="Proteomes" id="UP001054945"/>
    </source>
</evidence>
<name>A0AAV4QZC6_CAEEX</name>
<dbReference type="AlphaFoldDB" id="A0AAV4QZC6"/>
<proteinExistence type="predicted"/>
<dbReference type="EMBL" id="BPLR01006984">
    <property type="protein sequence ID" value="GIY13689.1"/>
    <property type="molecule type" value="Genomic_DNA"/>
</dbReference>